<dbReference type="Gene3D" id="1.10.220.20">
    <property type="match status" value="1"/>
</dbReference>
<dbReference type="GO" id="GO:0032012">
    <property type="term" value="P:regulation of ARF protein signal transduction"/>
    <property type="evidence" value="ECO:0007669"/>
    <property type="project" value="InterPro"/>
</dbReference>
<evidence type="ECO:0000313" key="3">
    <source>
        <dbReference type="Proteomes" id="UP000053237"/>
    </source>
</evidence>
<protein>
    <recommendedName>
        <fullName evidence="1">SEC7 domain-containing protein</fullName>
    </recommendedName>
</protein>
<dbReference type="InterPro" id="IPR035999">
    <property type="entry name" value="Sec7_dom_sf"/>
</dbReference>
<dbReference type="PROSITE" id="PS50190">
    <property type="entry name" value="SEC7"/>
    <property type="match status" value="1"/>
</dbReference>
<dbReference type="Pfam" id="PF12783">
    <property type="entry name" value="Sec7-like_HUS"/>
    <property type="match status" value="1"/>
</dbReference>
<dbReference type="InParanoid" id="A0A024GCC9"/>
<dbReference type="InterPro" id="IPR000904">
    <property type="entry name" value="Sec7_dom"/>
</dbReference>
<dbReference type="InterPro" id="IPR023394">
    <property type="entry name" value="Sec7_C_sf"/>
</dbReference>
<sequence>MSAASETVGVADTMEQCVTIQSMLLGEIQCVLSSLRQRFGFGAALGSWEENNAKTQEGNRLQMGLVDSVSSLKELRSRVLSAKLPELHFREIMLPFLSIIQKETWITIALLRSLEAILRILSYWAPSTIASDSHSDASDSLTEVVESLIQCKTHIIDQEQAEKALIFIIQILGKVAESSQSGNSLSDHAMWQLVLILYDLAQATGGNISSSNCVSSLASKGLLDAFEYLFQNPLIYATTSSKGFGLPCAVKVFGFLIEKLNQPSLGHISRGELHLCLKLLHHILSVCDANQFMQTPSMMLFINDDLCKMLLINGRLDARLGVKTCLLCLKIVRVLWIRMRWILKIQLEAILNGVFGRTLNWILSHLYRHAAETADTSQDHSVAEVQDRIREILGSEMEHLHGSLHDIEDSKSSLYFVSYEITQCLVDLLADPSILSDLYVNYDCDNAHCDVLHHLIELLALIVQQSHRACRFSFNHRRILWIQAIQELAMEGLFNVVYALDRRNKPSERLSLSKSASLREKKERKRQYQNGVVEFNRKPIHGIRNLQTSGFLPSPLEPHDMALFLRSLPQGMDKKTVGMYLGAKGKDLNAFEKEDIHEADTVSFHQDVLHQYVASFDFDGECILDALRMFLASFRLPGEAQQIDRILNTFAYAVYQQCRDRCLMASPDVAYLLSFSLIMLNTDLHNPNILPEKKMSCQCFVRNNTNYGEEVSQAQDLPPDFLTSLFQSIATNEIQTLDECGIHGEILTEDRWKDLMKQIKATKDQCNMIVHHSMHHASLGSMKEGEDRDNAESLHRDGQYDHDISKMILNDTANAFASIFDLYVDKINQSDTTNQDRSVGKLPNTSITSAAFYEPGKKMLQMACNGLVSCSSLAGNLGFIDLFNTLLLRLLQYTFLLPSSDLYRYSAYDFSDPRLEFCSNPSALLATAGVLRLVHTCGATGVSLQTWRGFCHILCALRDLQALPPAFYRKLSIKDENSEKNASKWWLSDEEMDDFLARTSEILEWSKKQREQTSLISQTPTSFPSFFGGMAWLFSAFDSTEKAVTSSSVETDSLQCHLEASRQSSNVDDRIQSALELESTATLIDRERPTELESEAVVGTLHSLGSAQWLQETLQPYHLDTLLDHLVSFPCVILQELVQAMQIEVLRGITESNKATIASEENQLPLLDIENIVFLQRIVSWLTVNASRRLIAETKSFDEEKDLPQIWPTLYHHMTQVVEALRSSLCQDTTASQIPYTLAAMLLQRVLEGLFGCVAQLSNELNDILRTLWMDLILEIACKLLEMEFVVTETGSSHSIDSQYAVIDPFTTQLVRGFRFLLEGRNDSASSLKFRNTVLELSKKSIQQRFACRHAFHLVHHMVRETKENPIAAADGVNEILLTDYFTITLQMALGPAKENWISLNGNTELPLVFESLESMVSQCTQTGTIEVDESMRMLTAERFLGGMLLIVEYHWDVVSATRDVHRAGEWFDAALRAFQWSVRGIHTETFSANAWINVLECGLLPFGTSVLSSKCKSNGSNSTLFERKTKNGNPFLYFYELLGFKEKVVASSPMNDRFRRHSLSSATTPNHTQVSGRTRRSCSILESSMLDPMTAVVEMMTQIICAHLEKLVMAESFLPIWERIVEFLLQVLLYTRAANGAEQNGRSKVSTISPNSSVEVITKLIVERRDILTAHEMVTEHIQCLLRRMSSDEENVSSDIHRRMSSLSEVWECKCKENAVYYQLLMDLVSIDENGGGEARESGASG</sequence>
<proteinExistence type="predicted"/>
<gene>
    <name evidence="2" type="ORF">BN9_049890</name>
</gene>
<dbReference type="GO" id="GO:0005085">
    <property type="term" value="F:guanyl-nucleotide exchange factor activity"/>
    <property type="evidence" value="ECO:0007669"/>
    <property type="project" value="InterPro"/>
</dbReference>
<organism evidence="2 3">
    <name type="scientific">Albugo candida</name>
    <dbReference type="NCBI Taxonomy" id="65357"/>
    <lineage>
        <taxon>Eukaryota</taxon>
        <taxon>Sar</taxon>
        <taxon>Stramenopiles</taxon>
        <taxon>Oomycota</taxon>
        <taxon>Peronosporomycetes</taxon>
        <taxon>Albuginales</taxon>
        <taxon>Albuginaceae</taxon>
        <taxon>Albugo</taxon>
    </lineage>
</organism>
<dbReference type="PANTHER" id="PTHR10663">
    <property type="entry name" value="GUANYL-NUCLEOTIDE EXCHANGE FACTOR"/>
    <property type="match status" value="1"/>
</dbReference>
<dbReference type="InterPro" id="IPR032691">
    <property type="entry name" value="Mon2/Sec7/BIG1-like_HUS"/>
</dbReference>
<dbReference type="GO" id="GO:0012505">
    <property type="term" value="C:endomembrane system"/>
    <property type="evidence" value="ECO:0007669"/>
    <property type="project" value="UniProtKB-ARBA"/>
</dbReference>
<evidence type="ECO:0000259" key="1">
    <source>
        <dbReference type="PROSITE" id="PS50190"/>
    </source>
</evidence>
<dbReference type="STRING" id="65357.A0A024GCC9"/>
<dbReference type="GO" id="GO:0005737">
    <property type="term" value="C:cytoplasm"/>
    <property type="evidence" value="ECO:0007669"/>
    <property type="project" value="UniProtKB-ARBA"/>
</dbReference>
<comment type="caution">
    <text evidence="2">The sequence shown here is derived from an EMBL/GenBank/DDBJ whole genome shotgun (WGS) entry which is preliminary data.</text>
</comment>
<accession>A0A024GCC9</accession>
<dbReference type="GO" id="GO:0016192">
    <property type="term" value="P:vesicle-mediated transport"/>
    <property type="evidence" value="ECO:0007669"/>
    <property type="project" value="UniProtKB-ARBA"/>
</dbReference>
<dbReference type="SUPFAM" id="SSF48425">
    <property type="entry name" value="Sec7 domain"/>
    <property type="match status" value="1"/>
</dbReference>
<dbReference type="CDD" id="cd00171">
    <property type="entry name" value="Sec7"/>
    <property type="match status" value="1"/>
</dbReference>
<dbReference type="PANTHER" id="PTHR10663:SF388">
    <property type="entry name" value="GOLGI-SPECIFIC BREFELDIN A-RESISTANCE GUANINE NUCLEOTIDE EXCHANGE FACTOR 1"/>
    <property type="match status" value="1"/>
</dbReference>
<dbReference type="Proteomes" id="UP000053237">
    <property type="component" value="Unassembled WGS sequence"/>
</dbReference>
<keyword evidence="3" id="KW-1185">Reference proteome</keyword>
<dbReference type="Gene3D" id="1.10.1000.11">
    <property type="entry name" value="Arf Nucleotide-binding Site Opener,domain 2"/>
    <property type="match status" value="1"/>
</dbReference>
<dbReference type="OrthoDB" id="430364at2759"/>
<evidence type="ECO:0000313" key="2">
    <source>
        <dbReference type="EMBL" id="CCI44205.1"/>
    </source>
</evidence>
<dbReference type="SMART" id="SM00222">
    <property type="entry name" value="Sec7"/>
    <property type="match status" value="1"/>
</dbReference>
<dbReference type="Pfam" id="PF01369">
    <property type="entry name" value="Sec7"/>
    <property type="match status" value="1"/>
</dbReference>
<feature type="domain" description="SEC7" evidence="1">
    <location>
        <begin position="517"/>
        <end position="732"/>
    </location>
</feature>
<dbReference type="EMBL" id="CAIX01000064">
    <property type="protein sequence ID" value="CCI44205.1"/>
    <property type="molecule type" value="Genomic_DNA"/>
</dbReference>
<name>A0A024GCC9_9STRA</name>
<reference evidence="2 3" key="1">
    <citation type="submission" date="2012-05" db="EMBL/GenBank/DDBJ databases">
        <title>Recombination and specialization in a pathogen metapopulation.</title>
        <authorList>
            <person name="Gardiner A."/>
            <person name="Kemen E."/>
            <person name="Schultz-Larsen T."/>
            <person name="MacLean D."/>
            <person name="Van Oosterhout C."/>
            <person name="Jones J.D.G."/>
        </authorList>
    </citation>
    <scope>NUCLEOTIDE SEQUENCE [LARGE SCALE GENOMIC DNA]</scope>
    <source>
        <strain evidence="2 3">Ac Nc2</strain>
    </source>
</reference>